<dbReference type="AlphaFoldDB" id="A0A0E9S8W4"/>
<evidence type="ECO:0000313" key="1">
    <source>
        <dbReference type="EMBL" id="JAH36963.1"/>
    </source>
</evidence>
<reference evidence="1" key="2">
    <citation type="journal article" date="2015" name="Fish Shellfish Immunol.">
        <title>Early steps in the European eel (Anguilla anguilla)-Vibrio vulnificus interaction in the gills: Role of the RtxA13 toxin.</title>
        <authorList>
            <person name="Callol A."/>
            <person name="Pajuelo D."/>
            <person name="Ebbesson L."/>
            <person name="Teles M."/>
            <person name="MacKenzie S."/>
            <person name="Amaro C."/>
        </authorList>
    </citation>
    <scope>NUCLEOTIDE SEQUENCE</scope>
</reference>
<proteinExistence type="predicted"/>
<dbReference type="EMBL" id="GBXM01071614">
    <property type="protein sequence ID" value="JAH36963.1"/>
    <property type="molecule type" value="Transcribed_RNA"/>
</dbReference>
<protein>
    <submittedName>
        <fullName evidence="1">Uncharacterized protein</fullName>
    </submittedName>
</protein>
<reference evidence="1" key="1">
    <citation type="submission" date="2014-11" db="EMBL/GenBank/DDBJ databases">
        <authorList>
            <person name="Amaro Gonzalez C."/>
        </authorList>
    </citation>
    <scope>NUCLEOTIDE SEQUENCE</scope>
</reference>
<accession>A0A0E9S8W4</accession>
<organism evidence="1">
    <name type="scientific">Anguilla anguilla</name>
    <name type="common">European freshwater eel</name>
    <name type="synonym">Muraena anguilla</name>
    <dbReference type="NCBI Taxonomy" id="7936"/>
    <lineage>
        <taxon>Eukaryota</taxon>
        <taxon>Metazoa</taxon>
        <taxon>Chordata</taxon>
        <taxon>Craniata</taxon>
        <taxon>Vertebrata</taxon>
        <taxon>Euteleostomi</taxon>
        <taxon>Actinopterygii</taxon>
        <taxon>Neopterygii</taxon>
        <taxon>Teleostei</taxon>
        <taxon>Anguilliformes</taxon>
        <taxon>Anguillidae</taxon>
        <taxon>Anguilla</taxon>
    </lineage>
</organism>
<name>A0A0E9S8W4_ANGAN</name>
<sequence length="39" mass="4135">MFASCVSLPTRAQVGNTELHEGAVVISKPSVSIYLRCAV</sequence>